<proteinExistence type="predicted"/>
<keyword evidence="2" id="KW-1185">Reference proteome</keyword>
<evidence type="ECO:0000313" key="2">
    <source>
        <dbReference type="Proteomes" id="UP000490939"/>
    </source>
</evidence>
<accession>A0A8H3VMQ0</accession>
<sequence length="102" mass="11223">MSLPLSCLVGPSNTHTTFSATSQTCVLNGNDDIYGIELRLGLYLQWAFLIVATWIAPEAARYARSIANIITIALLADALKPPQVGSVIVLQWWIHGFDTFFL</sequence>
<dbReference type="Proteomes" id="UP000490939">
    <property type="component" value="Unassembled WGS sequence"/>
</dbReference>
<evidence type="ECO:0000313" key="1">
    <source>
        <dbReference type="EMBL" id="KAE9989644.1"/>
    </source>
</evidence>
<dbReference type="EMBL" id="WNWR01000176">
    <property type="protein sequence ID" value="KAE9989644.1"/>
    <property type="molecule type" value="Genomic_DNA"/>
</dbReference>
<gene>
    <name evidence="1" type="ORF">EG327_002445</name>
</gene>
<reference evidence="1 2" key="1">
    <citation type="submission" date="2019-07" db="EMBL/GenBank/DDBJ databases">
        <title>Venturia inaequalis Genome Resource.</title>
        <authorList>
            <person name="Lichtner F.J."/>
        </authorList>
    </citation>
    <scope>NUCLEOTIDE SEQUENCE [LARGE SCALE GENOMIC DNA]</scope>
    <source>
        <strain evidence="1 2">DMI_063113</strain>
    </source>
</reference>
<organism evidence="1 2">
    <name type="scientific">Venturia inaequalis</name>
    <name type="common">Apple scab fungus</name>
    <dbReference type="NCBI Taxonomy" id="5025"/>
    <lineage>
        <taxon>Eukaryota</taxon>
        <taxon>Fungi</taxon>
        <taxon>Dikarya</taxon>
        <taxon>Ascomycota</taxon>
        <taxon>Pezizomycotina</taxon>
        <taxon>Dothideomycetes</taxon>
        <taxon>Pleosporomycetidae</taxon>
        <taxon>Venturiales</taxon>
        <taxon>Venturiaceae</taxon>
        <taxon>Venturia</taxon>
    </lineage>
</organism>
<protein>
    <submittedName>
        <fullName evidence="1">Uncharacterized protein</fullName>
    </submittedName>
</protein>
<comment type="caution">
    <text evidence="1">The sequence shown here is derived from an EMBL/GenBank/DDBJ whole genome shotgun (WGS) entry which is preliminary data.</text>
</comment>
<name>A0A8H3VMQ0_VENIN</name>
<dbReference type="AlphaFoldDB" id="A0A8H3VMQ0"/>